<keyword evidence="4 6" id="KW-1133">Transmembrane helix</keyword>
<dbReference type="EMBL" id="CP000702">
    <property type="protein sequence ID" value="ABQ46591.1"/>
    <property type="molecule type" value="Genomic_DNA"/>
</dbReference>
<name>A5IK68_THEP1</name>
<dbReference type="PANTHER" id="PTHR38825:SF1">
    <property type="entry name" value="TRANSPORTER, LYSE FAMILY"/>
    <property type="match status" value="1"/>
</dbReference>
<dbReference type="GO" id="GO:0006865">
    <property type="term" value="P:amino acid transport"/>
    <property type="evidence" value="ECO:0007669"/>
    <property type="project" value="InterPro"/>
</dbReference>
<keyword evidence="3 6" id="KW-0812">Transmembrane</keyword>
<dbReference type="Pfam" id="PF01810">
    <property type="entry name" value="LysE"/>
    <property type="match status" value="1"/>
</dbReference>
<evidence type="ECO:0000256" key="1">
    <source>
        <dbReference type="ARBA" id="ARBA00004651"/>
    </source>
</evidence>
<dbReference type="eggNOG" id="COG1280">
    <property type="taxonomic scope" value="Bacteria"/>
</dbReference>
<dbReference type="HOGENOM" id="CLU_104651_0_0_0"/>
<dbReference type="AlphaFoldDB" id="A5IK68"/>
<reference evidence="7 8" key="2">
    <citation type="journal article" date="2009" name="Proc. Natl. Acad. Sci. U.S.A.">
        <title>On the chimeric nature, thermophilic origin, and phylogenetic placement of the Thermotogales.</title>
        <authorList>
            <person name="Zhaxybayeva O."/>
            <person name="Swithers K.S."/>
            <person name="Lapierre P."/>
            <person name="Fournier G.P."/>
            <person name="Bickhart D.M."/>
            <person name="DeBoy R.T."/>
            <person name="Nelson K.E."/>
            <person name="Nesbo C.L."/>
            <person name="Doolittle W.F."/>
            <person name="Gogarten J.P."/>
            <person name="Noll K.M."/>
        </authorList>
    </citation>
    <scope>NUCLEOTIDE SEQUENCE [LARGE SCALE GENOMIC DNA]</scope>
    <source>
        <strain evidence="8">ATCC BAA-488 / DSM 13995 / JCM 10881 / RKU-1</strain>
    </source>
</reference>
<feature type="transmembrane region" description="Helical" evidence="6">
    <location>
        <begin position="178"/>
        <end position="196"/>
    </location>
</feature>
<feature type="transmembrane region" description="Helical" evidence="6">
    <location>
        <begin position="105"/>
        <end position="126"/>
    </location>
</feature>
<keyword evidence="2" id="KW-1003">Cell membrane</keyword>
<feature type="transmembrane region" description="Helical" evidence="6">
    <location>
        <begin position="67"/>
        <end position="85"/>
    </location>
</feature>
<dbReference type="KEGG" id="tpt:Tpet_0570"/>
<dbReference type="InterPro" id="IPR001123">
    <property type="entry name" value="LeuE-type"/>
</dbReference>
<comment type="subcellular location">
    <subcellularLocation>
        <location evidence="1">Cell membrane</location>
        <topology evidence="1">Multi-pass membrane protein</topology>
    </subcellularLocation>
</comment>
<dbReference type="Proteomes" id="UP000006558">
    <property type="component" value="Chromosome"/>
</dbReference>
<organism evidence="7 8">
    <name type="scientific">Thermotoga petrophila (strain ATCC BAA-488 / DSM 13995 / JCM 10881 / RKU-1)</name>
    <dbReference type="NCBI Taxonomy" id="390874"/>
    <lineage>
        <taxon>Bacteria</taxon>
        <taxon>Thermotogati</taxon>
        <taxon>Thermotogota</taxon>
        <taxon>Thermotogae</taxon>
        <taxon>Thermotogales</taxon>
        <taxon>Thermotogaceae</taxon>
        <taxon>Thermotoga</taxon>
    </lineage>
</organism>
<accession>A5IK68</accession>
<dbReference type="PANTHER" id="PTHR38825">
    <property type="entry name" value="LYSINE EXPORTER PROTEIN (LYSE/YGGA)"/>
    <property type="match status" value="1"/>
</dbReference>
<gene>
    <name evidence="7" type="ordered locus">Tpet_0570</name>
</gene>
<evidence type="ECO:0000256" key="2">
    <source>
        <dbReference type="ARBA" id="ARBA00022475"/>
    </source>
</evidence>
<feature type="transmembrane region" description="Helical" evidence="6">
    <location>
        <begin position="40"/>
        <end position="61"/>
    </location>
</feature>
<dbReference type="GO" id="GO:0005886">
    <property type="term" value="C:plasma membrane"/>
    <property type="evidence" value="ECO:0007669"/>
    <property type="project" value="UniProtKB-SubCell"/>
</dbReference>
<evidence type="ECO:0000256" key="4">
    <source>
        <dbReference type="ARBA" id="ARBA00022989"/>
    </source>
</evidence>
<feature type="transmembrane region" description="Helical" evidence="6">
    <location>
        <begin position="146"/>
        <end position="166"/>
    </location>
</feature>
<evidence type="ECO:0000313" key="7">
    <source>
        <dbReference type="EMBL" id="ABQ46591.1"/>
    </source>
</evidence>
<evidence type="ECO:0000313" key="8">
    <source>
        <dbReference type="Proteomes" id="UP000006558"/>
    </source>
</evidence>
<evidence type="ECO:0000256" key="3">
    <source>
        <dbReference type="ARBA" id="ARBA00022692"/>
    </source>
</evidence>
<protein>
    <submittedName>
        <fullName evidence="7">Lysine exporter protein (LYSE/YGGA)</fullName>
    </submittedName>
</protein>
<feature type="transmembrane region" description="Helical" evidence="6">
    <location>
        <begin position="6"/>
        <end position="28"/>
    </location>
</feature>
<evidence type="ECO:0000256" key="5">
    <source>
        <dbReference type="ARBA" id="ARBA00023136"/>
    </source>
</evidence>
<reference evidence="8" key="1">
    <citation type="submission" date="2007-05" db="EMBL/GenBank/DDBJ databases">
        <title>Complete sequence of Thermotoga petrophila RKU-1.</title>
        <authorList>
            <consortium name="US DOE Joint Genome Institute"/>
            <person name="Copeland A."/>
            <person name="Lucas S."/>
            <person name="Lapidus A."/>
            <person name="Barry K."/>
            <person name="Glavina del Rio T."/>
            <person name="Dalin E."/>
            <person name="Tice H."/>
            <person name="Pitluck S."/>
            <person name="Sims D."/>
            <person name="Brettin T."/>
            <person name="Bruce D."/>
            <person name="Detter J.C."/>
            <person name="Han C."/>
            <person name="Tapia R."/>
            <person name="Schmutz J."/>
            <person name="Larimer F."/>
            <person name="Land M."/>
            <person name="Hauser L."/>
            <person name="Kyrpides N."/>
            <person name="Mikhailova N."/>
            <person name="Nelson K."/>
            <person name="Gogarten J.P."/>
            <person name="Noll K."/>
            <person name="Richardson P."/>
        </authorList>
    </citation>
    <scope>NUCLEOTIDE SEQUENCE [LARGE SCALE GENOMIC DNA]</scope>
    <source>
        <strain evidence="8">ATCC BAA-488 / DSM 13995 / JCM 10881 / RKU-1</strain>
    </source>
</reference>
<keyword evidence="5 6" id="KW-0472">Membrane</keyword>
<proteinExistence type="predicted"/>
<evidence type="ECO:0000256" key="6">
    <source>
        <dbReference type="SAM" id="Phobius"/>
    </source>
</evidence>
<dbReference type="STRING" id="390874.Tpet_0570"/>
<sequence>MISIFFGSFLVGLSGAVAPGPLMMIAISQSAKGWKNSIKLISGHVVLEAFLVLLLVLGFQWVLKSPLVTKVIGLLGGSFLAFMGISQLTAIKGEISQVEKNDLKIPLPITGALVSLSNPYFLLWWMSVGSAFLVKAQTSFLAGVTAFYFGHILSDILWYSLIGVFGNTILKSSRIYKIVMAVTGLFLIGFGLFFVLDSFR</sequence>